<keyword evidence="3" id="KW-1185">Reference proteome</keyword>
<comment type="caution">
    <text evidence="2">The sequence shown here is derived from an EMBL/GenBank/DDBJ whole genome shotgun (WGS) entry which is preliminary data.</text>
</comment>
<dbReference type="PANTHER" id="PTHR11257">
    <property type="entry name" value="CHEMOSENSORY PROTEIN-RELATED"/>
    <property type="match status" value="1"/>
</dbReference>
<reference evidence="2" key="1">
    <citation type="submission" date="2021-09" db="EMBL/GenBank/DDBJ databases">
        <authorList>
            <person name="Martin H S."/>
        </authorList>
    </citation>
    <scope>NUCLEOTIDE SEQUENCE</scope>
</reference>
<dbReference type="SUPFAM" id="SSF100910">
    <property type="entry name" value="Chemosensory protein Csp2"/>
    <property type="match status" value="1"/>
</dbReference>
<dbReference type="EMBL" id="CAKASE010000050">
    <property type="protein sequence ID" value="CAG9563976.1"/>
    <property type="molecule type" value="Genomic_DNA"/>
</dbReference>
<gene>
    <name evidence="2" type="ORF">DCHRY22_LOCUS5040</name>
</gene>
<accession>A0A8J2VT98</accession>
<dbReference type="Pfam" id="PF03392">
    <property type="entry name" value="OS-D"/>
    <property type="match status" value="1"/>
</dbReference>
<keyword evidence="1" id="KW-0732">Signal</keyword>
<feature type="signal peptide" evidence="1">
    <location>
        <begin position="1"/>
        <end position="16"/>
    </location>
</feature>
<evidence type="ECO:0000313" key="3">
    <source>
        <dbReference type="Proteomes" id="UP000789524"/>
    </source>
</evidence>
<dbReference type="OrthoDB" id="7465061at2759"/>
<evidence type="ECO:0000256" key="1">
    <source>
        <dbReference type="SAM" id="SignalP"/>
    </source>
</evidence>
<dbReference type="PANTHER" id="PTHR11257:SF13">
    <property type="entry name" value="GEO07322P1"/>
    <property type="match status" value="1"/>
</dbReference>
<name>A0A8J2VT98_9NEOP</name>
<feature type="chain" id="PRO_5035221292" evidence="1">
    <location>
        <begin position="17"/>
        <end position="104"/>
    </location>
</feature>
<dbReference type="AlphaFoldDB" id="A0A8J2VT98"/>
<dbReference type="InterPro" id="IPR036682">
    <property type="entry name" value="OS_D_A10/PebIII_sf"/>
</dbReference>
<dbReference type="Gene3D" id="1.10.2080.10">
    <property type="entry name" value="Insect odorant-binding protein A10/Ejaculatory bulb-specific protein 3"/>
    <property type="match status" value="1"/>
</dbReference>
<sequence>MRGYIVFLAVIAAVTASQLTFENLDVEEVLKNEQKKQAVFACLLDQAPCGDMQSLKDDISDLIKTKCSRCNQKLKEKYDNTSQLLLEKYPDTFNALMFKYSAKN</sequence>
<dbReference type="Proteomes" id="UP000789524">
    <property type="component" value="Unassembled WGS sequence"/>
</dbReference>
<evidence type="ECO:0000313" key="2">
    <source>
        <dbReference type="EMBL" id="CAG9563976.1"/>
    </source>
</evidence>
<dbReference type="InterPro" id="IPR005055">
    <property type="entry name" value="A10/PebIII"/>
</dbReference>
<organism evidence="2 3">
    <name type="scientific">Danaus chrysippus</name>
    <name type="common">African queen</name>
    <dbReference type="NCBI Taxonomy" id="151541"/>
    <lineage>
        <taxon>Eukaryota</taxon>
        <taxon>Metazoa</taxon>
        <taxon>Ecdysozoa</taxon>
        <taxon>Arthropoda</taxon>
        <taxon>Hexapoda</taxon>
        <taxon>Insecta</taxon>
        <taxon>Pterygota</taxon>
        <taxon>Neoptera</taxon>
        <taxon>Endopterygota</taxon>
        <taxon>Lepidoptera</taxon>
        <taxon>Glossata</taxon>
        <taxon>Ditrysia</taxon>
        <taxon>Papilionoidea</taxon>
        <taxon>Nymphalidae</taxon>
        <taxon>Danainae</taxon>
        <taxon>Danaini</taxon>
        <taxon>Danaina</taxon>
        <taxon>Danaus</taxon>
        <taxon>Anosia</taxon>
    </lineage>
</organism>
<protein>
    <submittedName>
        <fullName evidence="2">(African queen) hypothetical protein</fullName>
    </submittedName>
</protein>
<proteinExistence type="predicted"/>